<feature type="repeat" description="PPR" evidence="3">
    <location>
        <begin position="157"/>
        <end position="187"/>
    </location>
</feature>
<dbReference type="GO" id="GO:0009451">
    <property type="term" value="P:RNA modification"/>
    <property type="evidence" value="ECO:0007669"/>
    <property type="project" value="InterPro"/>
</dbReference>
<keyword evidence="6" id="KW-1185">Reference proteome</keyword>
<reference evidence="5 6" key="1">
    <citation type="journal article" date="2016" name="Sci. Rep.">
        <title>The Dendrobium catenatum Lindl. genome sequence provides insights into polysaccharide synthase, floral development and adaptive evolution.</title>
        <authorList>
            <person name="Zhang G.Q."/>
            <person name="Xu Q."/>
            <person name="Bian C."/>
            <person name="Tsai W.C."/>
            <person name="Yeh C.M."/>
            <person name="Liu K.W."/>
            <person name="Yoshida K."/>
            <person name="Zhang L.S."/>
            <person name="Chang S.B."/>
            <person name="Chen F."/>
            <person name="Shi Y."/>
            <person name="Su Y.Y."/>
            <person name="Zhang Y.Q."/>
            <person name="Chen L.J."/>
            <person name="Yin Y."/>
            <person name="Lin M."/>
            <person name="Huang H."/>
            <person name="Deng H."/>
            <person name="Wang Z.W."/>
            <person name="Zhu S.L."/>
            <person name="Zhao X."/>
            <person name="Deng C."/>
            <person name="Niu S.C."/>
            <person name="Huang J."/>
            <person name="Wang M."/>
            <person name="Liu G.H."/>
            <person name="Yang H.J."/>
            <person name="Xiao X.J."/>
            <person name="Hsiao Y.Y."/>
            <person name="Wu W.L."/>
            <person name="Chen Y.Y."/>
            <person name="Mitsuda N."/>
            <person name="Ohme-Takagi M."/>
            <person name="Luo Y.B."/>
            <person name="Van de Peer Y."/>
            <person name="Liu Z.J."/>
        </authorList>
    </citation>
    <scope>NUCLEOTIDE SEQUENCE [LARGE SCALE GENOMIC DNA]</scope>
    <source>
        <tissue evidence="5">The whole plant</tissue>
    </source>
</reference>
<dbReference type="InterPro" id="IPR011990">
    <property type="entry name" value="TPR-like_helical_dom_sf"/>
</dbReference>
<dbReference type="PANTHER" id="PTHR47926:SF433">
    <property type="entry name" value="PENTATRICOPEPTIDE REPEAT-CONTAINING PROTEIN"/>
    <property type="match status" value="1"/>
</dbReference>
<reference evidence="5 6" key="2">
    <citation type="journal article" date="2017" name="Nature">
        <title>The Apostasia genome and the evolution of orchids.</title>
        <authorList>
            <person name="Zhang G.Q."/>
            <person name="Liu K.W."/>
            <person name="Li Z."/>
            <person name="Lohaus R."/>
            <person name="Hsiao Y.Y."/>
            <person name="Niu S.C."/>
            <person name="Wang J.Y."/>
            <person name="Lin Y.C."/>
            <person name="Xu Q."/>
            <person name="Chen L.J."/>
            <person name="Yoshida K."/>
            <person name="Fujiwara S."/>
            <person name="Wang Z.W."/>
            <person name="Zhang Y.Q."/>
            <person name="Mitsuda N."/>
            <person name="Wang M."/>
            <person name="Liu G.H."/>
            <person name="Pecoraro L."/>
            <person name="Huang H.X."/>
            <person name="Xiao X.J."/>
            <person name="Lin M."/>
            <person name="Wu X.Y."/>
            <person name="Wu W.L."/>
            <person name="Chen Y.Y."/>
            <person name="Chang S.B."/>
            <person name="Sakamoto S."/>
            <person name="Ohme-Takagi M."/>
            <person name="Yagi M."/>
            <person name="Zeng S.J."/>
            <person name="Shen C.Y."/>
            <person name="Yeh C.M."/>
            <person name="Luo Y.B."/>
            <person name="Tsai W.C."/>
            <person name="Van de Peer Y."/>
            <person name="Liu Z.J."/>
        </authorList>
    </citation>
    <scope>NUCLEOTIDE SEQUENCE [LARGE SCALE GENOMIC DNA]</scope>
    <source>
        <tissue evidence="5">The whole plant</tissue>
    </source>
</reference>
<name>A0A2I0WDZ4_9ASPA</name>
<sequence>MLNAILQSLRSPRQCGRYLPSPSASLASRFRLHTVDFPVPDALALLSSSSPPSDSSIWNAAIRRLVDEGNHAGVLNLYRRMSSPSSGVLPDNFTFPPVLKSCAHLGDLVEGTRIHRNATELGLASNLFVSNSLISMYGRCGDLSTAKKLFDELPERNVVTWSAMIGAYADNERHEEALSLFRRMIERVRPNRPTFLRVMPCINRGDDADDLYRVIVRMGLDSDTVVLNAMIVMYSRCGRVGFSRRLFDGIINKDLVSWSSMIEAYAQADMFPKALNLWRDMKVMGFVPDHVIVLGLIRACTNSTMASVRHAQLIHAFVVRGFYQHNVMVTTALIDLYVKRGRLQYARKVFDRMQDRSVVTWSTMISGYGMHGFGKESIQLFDQMKHRMRPDHIVFVSVLSACSHAGLIEEGWQCFNSMAMDFGITPRAEHFACMVDLLGRAGKLKEAREFIERMPIDPNSSVWGSLLGACRIHPDLEIAELAAKLLFELDSKNSGRYILLSNVYTSLGKIEEANSIRTLMRRRGVKKTLGYTVIELKGKFYKFLVGDRSNPDSDLIYKELDRLMKRIKEMGYVPNLSFALHDVEEETKEEALYMHSEKLAIVFGILKLDPECDIWIQKNLRVCGDCHEAIKFISKVAGRKIIVRDSHRFHHFSDGSCSCGDYW</sequence>
<accession>A0A2I0WDZ4</accession>
<gene>
    <name evidence="5" type="primary">PCMP-H77</name>
    <name evidence="5" type="ORF">MA16_Dca012023</name>
</gene>
<dbReference type="Pfam" id="PF20430">
    <property type="entry name" value="Eplus_motif"/>
    <property type="match status" value="1"/>
</dbReference>
<dbReference type="PROSITE" id="PS51375">
    <property type="entry name" value="PPR"/>
    <property type="match status" value="6"/>
</dbReference>
<keyword evidence="2" id="KW-0677">Repeat</keyword>
<organism evidence="5 6">
    <name type="scientific">Dendrobium catenatum</name>
    <dbReference type="NCBI Taxonomy" id="906689"/>
    <lineage>
        <taxon>Eukaryota</taxon>
        <taxon>Viridiplantae</taxon>
        <taxon>Streptophyta</taxon>
        <taxon>Embryophyta</taxon>
        <taxon>Tracheophyta</taxon>
        <taxon>Spermatophyta</taxon>
        <taxon>Magnoliopsida</taxon>
        <taxon>Liliopsida</taxon>
        <taxon>Asparagales</taxon>
        <taxon>Orchidaceae</taxon>
        <taxon>Epidendroideae</taxon>
        <taxon>Malaxideae</taxon>
        <taxon>Dendrobiinae</taxon>
        <taxon>Dendrobium</taxon>
    </lineage>
</organism>
<protein>
    <submittedName>
        <fullName evidence="5">Pentatricopeptide repeat-containing protein</fullName>
    </submittedName>
</protein>
<dbReference type="Proteomes" id="UP000233837">
    <property type="component" value="Unassembled WGS sequence"/>
</dbReference>
<dbReference type="FunFam" id="1.25.40.10:FF:002148">
    <property type="entry name" value="Pentatricopeptide repeat-containing protein At2g29760, chloroplastic"/>
    <property type="match status" value="1"/>
</dbReference>
<dbReference type="InterPro" id="IPR002885">
    <property type="entry name" value="PPR_rpt"/>
</dbReference>
<dbReference type="Pfam" id="PF20431">
    <property type="entry name" value="E_motif"/>
    <property type="match status" value="1"/>
</dbReference>
<evidence type="ECO:0000256" key="1">
    <source>
        <dbReference type="ARBA" id="ARBA00006643"/>
    </source>
</evidence>
<dbReference type="InterPro" id="IPR046848">
    <property type="entry name" value="E_motif"/>
</dbReference>
<dbReference type="EMBL" id="KZ502719">
    <property type="protein sequence ID" value="PKU73876.1"/>
    <property type="molecule type" value="Genomic_DNA"/>
</dbReference>
<feature type="repeat" description="PPR" evidence="3">
    <location>
        <begin position="391"/>
        <end position="426"/>
    </location>
</feature>
<feature type="repeat" description="PPR" evidence="3">
    <location>
        <begin position="126"/>
        <end position="156"/>
    </location>
</feature>
<dbReference type="OrthoDB" id="165382at2759"/>
<dbReference type="Pfam" id="PF01535">
    <property type="entry name" value="PPR"/>
    <property type="match status" value="8"/>
</dbReference>
<dbReference type="GO" id="GO:0003723">
    <property type="term" value="F:RNA binding"/>
    <property type="evidence" value="ECO:0007669"/>
    <property type="project" value="InterPro"/>
</dbReference>
<evidence type="ECO:0000259" key="4">
    <source>
        <dbReference type="Pfam" id="PF14432"/>
    </source>
</evidence>
<feature type="repeat" description="PPR" evidence="3">
    <location>
        <begin position="326"/>
        <end position="356"/>
    </location>
</feature>
<dbReference type="Pfam" id="PF14432">
    <property type="entry name" value="DYW_deaminase"/>
    <property type="match status" value="1"/>
</dbReference>
<comment type="similarity">
    <text evidence="1">Belongs to the PPR family. PCMP-H subfamily.</text>
</comment>
<dbReference type="GO" id="GO:0008270">
    <property type="term" value="F:zinc ion binding"/>
    <property type="evidence" value="ECO:0007669"/>
    <property type="project" value="InterPro"/>
</dbReference>
<feature type="domain" description="DYW" evidence="4">
    <location>
        <begin position="571"/>
        <end position="663"/>
    </location>
</feature>
<evidence type="ECO:0000256" key="2">
    <source>
        <dbReference type="ARBA" id="ARBA00022737"/>
    </source>
</evidence>
<feature type="repeat" description="PPR" evidence="3">
    <location>
        <begin position="254"/>
        <end position="288"/>
    </location>
</feature>
<proteinExistence type="inferred from homology"/>
<dbReference type="InterPro" id="IPR032867">
    <property type="entry name" value="DYW_dom"/>
</dbReference>
<dbReference type="PANTHER" id="PTHR47926">
    <property type="entry name" value="PENTATRICOPEPTIDE REPEAT-CONTAINING PROTEIN"/>
    <property type="match status" value="1"/>
</dbReference>
<dbReference type="InterPro" id="IPR046849">
    <property type="entry name" value="E2_motif"/>
</dbReference>
<dbReference type="SUPFAM" id="SSF48452">
    <property type="entry name" value="TPR-like"/>
    <property type="match status" value="1"/>
</dbReference>
<evidence type="ECO:0000313" key="6">
    <source>
        <dbReference type="Proteomes" id="UP000233837"/>
    </source>
</evidence>
<dbReference type="NCBIfam" id="TIGR00756">
    <property type="entry name" value="PPR"/>
    <property type="match status" value="6"/>
</dbReference>
<evidence type="ECO:0000256" key="3">
    <source>
        <dbReference type="PROSITE-ProRule" id="PRU00708"/>
    </source>
</evidence>
<dbReference type="Gene3D" id="1.25.40.10">
    <property type="entry name" value="Tetratricopeptide repeat domain"/>
    <property type="match status" value="3"/>
</dbReference>
<evidence type="ECO:0000313" key="5">
    <source>
        <dbReference type="EMBL" id="PKU73876.1"/>
    </source>
</evidence>
<feature type="repeat" description="PPR" evidence="3">
    <location>
        <begin position="357"/>
        <end position="387"/>
    </location>
</feature>
<dbReference type="FunFam" id="1.25.40.10:FF:000344">
    <property type="entry name" value="Pentatricopeptide repeat-containing protein"/>
    <property type="match status" value="1"/>
</dbReference>
<dbReference type="AlphaFoldDB" id="A0A2I0WDZ4"/>
<dbReference type="InterPro" id="IPR046960">
    <property type="entry name" value="PPR_At4g14850-like_plant"/>
</dbReference>